<gene>
    <name evidence="1" type="ORF">OP10G_1101</name>
</gene>
<accession>A0A068NS85</accession>
<dbReference type="HOGENOM" id="CLU_3043617_0_0_0"/>
<dbReference type="KEGG" id="fgi:OP10G_1101"/>
<dbReference type="Proteomes" id="UP000027982">
    <property type="component" value="Chromosome"/>
</dbReference>
<dbReference type="AlphaFoldDB" id="A0A068NS85"/>
<name>A0A068NS85_FIMGI</name>
<keyword evidence="2" id="KW-1185">Reference proteome</keyword>
<dbReference type="EMBL" id="CP007139">
    <property type="protein sequence ID" value="AIE84469.1"/>
    <property type="molecule type" value="Genomic_DNA"/>
</dbReference>
<protein>
    <submittedName>
        <fullName evidence="1">Uncharacterized protein</fullName>
    </submittedName>
</protein>
<reference evidence="1 2" key="1">
    <citation type="journal article" date="2014" name="PLoS ONE">
        <title>The first complete genome sequence of the class fimbriimonadia in the phylum armatimonadetes.</title>
        <authorList>
            <person name="Hu Z.Y."/>
            <person name="Wang Y.Z."/>
            <person name="Im W.T."/>
            <person name="Wang S.Y."/>
            <person name="Zhao G.P."/>
            <person name="Zheng H.J."/>
            <person name="Quan Z.X."/>
        </authorList>
    </citation>
    <scope>NUCLEOTIDE SEQUENCE [LARGE SCALE GENOMIC DNA]</scope>
    <source>
        <strain evidence="1">Gsoil 348</strain>
    </source>
</reference>
<evidence type="ECO:0000313" key="1">
    <source>
        <dbReference type="EMBL" id="AIE84469.1"/>
    </source>
</evidence>
<sequence length="54" mass="6350">MHRRECYATRDQVSSGDTFGDGWMTHRSIPESILATMSKALRMRQMLSRHRKPE</sequence>
<evidence type="ECO:0000313" key="2">
    <source>
        <dbReference type="Proteomes" id="UP000027982"/>
    </source>
</evidence>
<organism evidence="1 2">
    <name type="scientific">Fimbriimonas ginsengisoli Gsoil 348</name>
    <dbReference type="NCBI Taxonomy" id="661478"/>
    <lineage>
        <taxon>Bacteria</taxon>
        <taxon>Bacillati</taxon>
        <taxon>Armatimonadota</taxon>
        <taxon>Fimbriimonadia</taxon>
        <taxon>Fimbriimonadales</taxon>
        <taxon>Fimbriimonadaceae</taxon>
        <taxon>Fimbriimonas</taxon>
    </lineage>
</organism>
<proteinExistence type="predicted"/>
<dbReference type="STRING" id="661478.OP10G_1101"/>